<reference evidence="4" key="1">
    <citation type="submission" date="2016-06" db="UniProtKB">
        <authorList>
            <consortium name="WormBaseParasite"/>
        </authorList>
    </citation>
    <scope>IDENTIFICATION</scope>
</reference>
<reference evidence="2 3" key="2">
    <citation type="submission" date="2018-11" db="EMBL/GenBank/DDBJ databases">
        <authorList>
            <consortium name="Pathogen Informatics"/>
        </authorList>
    </citation>
    <scope>NUCLEOTIDE SEQUENCE [LARGE SCALE GENOMIC DNA]</scope>
</reference>
<evidence type="ECO:0000313" key="3">
    <source>
        <dbReference type="Proteomes" id="UP000270296"/>
    </source>
</evidence>
<evidence type="ECO:0000313" key="2">
    <source>
        <dbReference type="EMBL" id="VDP03954.1"/>
    </source>
</evidence>
<gene>
    <name evidence="2" type="ORF">SBAD_LOCUS4306</name>
</gene>
<protein>
    <submittedName>
        <fullName evidence="2 4">Uncharacterized protein</fullName>
    </submittedName>
</protein>
<dbReference type="WBParaSite" id="SBAD_0000449101-mRNA-1">
    <property type="protein sequence ID" value="SBAD_0000449101-mRNA-1"/>
    <property type="gene ID" value="SBAD_0000449101"/>
</dbReference>
<sequence>MRTRPPRLHANQSNAILKRETTIEERPDGRTTDGQTDRQTGRRKDKQIEADRQTSGRTALTGQMERRDADLTVVTTSVTL</sequence>
<accession>A0A183IL10</accession>
<proteinExistence type="predicted"/>
<organism evidence="4">
    <name type="scientific">Soboliphyme baturini</name>
    <dbReference type="NCBI Taxonomy" id="241478"/>
    <lineage>
        <taxon>Eukaryota</taxon>
        <taxon>Metazoa</taxon>
        <taxon>Ecdysozoa</taxon>
        <taxon>Nematoda</taxon>
        <taxon>Enoplea</taxon>
        <taxon>Dorylaimia</taxon>
        <taxon>Dioctophymatida</taxon>
        <taxon>Dioctophymatoidea</taxon>
        <taxon>Soboliphymatidae</taxon>
        <taxon>Soboliphyme</taxon>
    </lineage>
</organism>
<dbReference type="AlphaFoldDB" id="A0A183IL10"/>
<feature type="region of interest" description="Disordered" evidence="1">
    <location>
        <begin position="1"/>
        <end position="66"/>
    </location>
</feature>
<evidence type="ECO:0000313" key="4">
    <source>
        <dbReference type="WBParaSite" id="SBAD_0000449101-mRNA-1"/>
    </source>
</evidence>
<feature type="compositionally biased region" description="Basic and acidic residues" evidence="1">
    <location>
        <begin position="17"/>
        <end position="54"/>
    </location>
</feature>
<name>A0A183IL10_9BILA</name>
<dbReference type="Proteomes" id="UP000270296">
    <property type="component" value="Unassembled WGS sequence"/>
</dbReference>
<keyword evidence="3" id="KW-1185">Reference proteome</keyword>
<dbReference type="EMBL" id="UZAM01008239">
    <property type="protein sequence ID" value="VDP03954.1"/>
    <property type="molecule type" value="Genomic_DNA"/>
</dbReference>
<evidence type="ECO:0000256" key="1">
    <source>
        <dbReference type="SAM" id="MobiDB-lite"/>
    </source>
</evidence>